<evidence type="ECO:0000259" key="1">
    <source>
        <dbReference type="Pfam" id="PF01979"/>
    </source>
</evidence>
<dbReference type="Proteomes" id="UP000321310">
    <property type="component" value="Unassembled WGS sequence"/>
</dbReference>
<dbReference type="InterPro" id="IPR006680">
    <property type="entry name" value="Amidohydro-rel"/>
</dbReference>
<dbReference type="InterPro" id="IPR032466">
    <property type="entry name" value="Metal_Hydrolase"/>
</dbReference>
<dbReference type="GO" id="GO:0006145">
    <property type="term" value="P:purine nucleobase catabolic process"/>
    <property type="evidence" value="ECO:0007669"/>
    <property type="project" value="TreeGrafter"/>
</dbReference>
<comment type="caution">
    <text evidence="2">The sequence shown here is derived from an EMBL/GenBank/DDBJ whole genome shotgun (WGS) entry which is preliminary data.</text>
</comment>
<evidence type="ECO:0000313" key="3">
    <source>
        <dbReference type="Proteomes" id="UP000321310"/>
    </source>
</evidence>
<gene>
    <name evidence="2" type="ORF">FPD46_05575</name>
</gene>
<dbReference type="AlphaFoldDB" id="A0A5C7DP38"/>
<dbReference type="PANTHER" id="PTHR43668">
    <property type="entry name" value="ALLANTOINASE"/>
    <property type="match status" value="1"/>
</dbReference>
<reference evidence="2 3" key="1">
    <citation type="submission" date="2019-07" db="EMBL/GenBank/DDBJ databases">
        <title>Rapid identification of Enteric Bacteria from Whole Genome Sequences (WGS) using Average Nucleotide Identity (ANI).</title>
        <authorList>
            <person name="Lane C."/>
        </authorList>
    </citation>
    <scope>NUCLEOTIDE SEQUENCE [LARGE SCALE GENOMIC DNA]</scope>
    <source>
        <strain evidence="2 3">2016D-0250</strain>
    </source>
</reference>
<dbReference type="SUPFAM" id="SSF51556">
    <property type="entry name" value="Metallo-dependent hydrolases"/>
    <property type="match status" value="1"/>
</dbReference>
<dbReference type="InterPro" id="IPR011059">
    <property type="entry name" value="Metal-dep_hydrolase_composite"/>
</dbReference>
<dbReference type="SUPFAM" id="SSF51338">
    <property type="entry name" value="Composite domain of metallo-dependent hydrolases"/>
    <property type="match status" value="1"/>
</dbReference>
<evidence type="ECO:0000313" key="2">
    <source>
        <dbReference type="EMBL" id="TXE81293.1"/>
    </source>
</evidence>
<feature type="domain" description="Amidohydrolase-related" evidence="1">
    <location>
        <begin position="225"/>
        <end position="386"/>
    </location>
</feature>
<dbReference type="PANTHER" id="PTHR43668:SF2">
    <property type="entry name" value="ALLANTOINASE"/>
    <property type="match status" value="1"/>
</dbReference>
<protein>
    <submittedName>
        <fullName evidence="2">Amidohydrolase family protein</fullName>
    </submittedName>
</protein>
<keyword evidence="2" id="KW-0378">Hydrolase</keyword>
<dbReference type="Pfam" id="PF01979">
    <property type="entry name" value="Amidohydro_1"/>
    <property type="match status" value="1"/>
</dbReference>
<dbReference type="EMBL" id="VOWB01000048">
    <property type="protein sequence ID" value="TXE81293.1"/>
    <property type="molecule type" value="Genomic_DNA"/>
</dbReference>
<proteinExistence type="predicted"/>
<name>A0A5C7DP38_9BACT</name>
<accession>A0A5C7DP38</accession>
<dbReference type="GO" id="GO:0005737">
    <property type="term" value="C:cytoplasm"/>
    <property type="evidence" value="ECO:0007669"/>
    <property type="project" value="TreeGrafter"/>
</dbReference>
<dbReference type="GO" id="GO:0004038">
    <property type="term" value="F:allantoinase activity"/>
    <property type="evidence" value="ECO:0007669"/>
    <property type="project" value="TreeGrafter"/>
</dbReference>
<dbReference type="InterPro" id="IPR050138">
    <property type="entry name" value="DHOase/Allantoinase_Hydrolase"/>
</dbReference>
<dbReference type="Gene3D" id="3.20.20.140">
    <property type="entry name" value="Metal-dependent hydrolases"/>
    <property type="match status" value="1"/>
</dbReference>
<sequence length="389" mass="43664">MIIKHAKIYGEEQVDLRIKDGKIIEIGSILQSDDCDVLDLQGKTLLPSFIDLNVSLCDDSFSVDNLCYLEKSCLQGGVGTIVLRDSLLDANTQFYMLYFDKLKSFKITILPTIKAVNNEGKLKDISILLDNGAKGLEIQSSLGSNLLRQSMQYASMKNSIVFLKCFDENFDDHGVMNDGKTSFELGLIGISDIAEISEVAKMKQITQFYKNKASFDCLGIKKSFEILKDDFSEISIHHLIKSEDACENFNTQAKILPPLRAKEELDDLQKMLKNQEISFLSSLHSPKTNKNLAFDEAGFGIDSINSYASLCFTYFIDNKILNWRELCDLTSFNQAKFLGLNKGKIEVGYDADLIIFDENISTKGEGLYKNDTLKGKVKSHLINGEVFSF</sequence>
<organism evidence="2 3">
    <name type="scientific">Campylobacter peloridis</name>
    <dbReference type="NCBI Taxonomy" id="488546"/>
    <lineage>
        <taxon>Bacteria</taxon>
        <taxon>Pseudomonadati</taxon>
        <taxon>Campylobacterota</taxon>
        <taxon>Epsilonproteobacteria</taxon>
        <taxon>Campylobacterales</taxon>
        <taxon>Campylobacteraceae</taxon>
        <taxon>Campylobacter</taxon>
    </lineage>
</organism>
<dbReference type="RefSeq" id="WP_147575691.1">
    <property type="nucleotide sequence ID" value="NZ_VOWB01000048.1"/>
</dbReference>